<dbReference type="PANTHER" id="PTHR43808:SF8">
    <property type="entry name" value="PEPTIDASE M20 DIMERISATION DOMAIN-CONTAINING PROTEIN"/>
    <property type="match status" value="1"/>
</dbReference>
<accession>A0A1H9W950</accession>
<keyword evidence="1" id="KW-0862">Zinc</keyword>
<reference evidence="3" key="1">
    <citation type="submission" date="2016-10" db="EMBL/GenBank/DDBJ databases">
        <authorList>
            <person name="Varghese N."/>
            <person name="Submissions S."/>
        </authorList>
    </citation>
    <scope>NUCLEOTIDE SEQUENCE [LARGE SCALE GENOMIC DNA]</scope>
    <source>
        <strain evidence="3">CGMCC 4.3525</strain>
    </source>
</reference>
<dbReference type="InterPro" id="IPR050072">
    <property type="entry name" value="Peptidase_M20A"/>
</dbReference>
<evidence type="ECO:0000313" key="2">
    <source>
        <dbReference type="EMBL" id="SES30442.1"/>
    </source>
</evidence>
<evidence type="ECO:0000313" key="3">
    <source>
        <dbReference type="Proteomes" id="UP000199352"/>
    </source>
</evidence>
<protein>
    <submittedName>
        <fullName evidence="2">Acetylornithine deacetylase</fullName>
    </submittedName>
</protein>
<dbReference type="GO" id="GO:0016787">
    <property type="term" value="F:hydrolase activity"/>
    <property type="evidence" value="ECO:0007669"/>
    <property type="project" value="InterPro"/>
</dbReference>
<dbReference type="EMBL" id="FOFR01000031">
    <property type="protein sequence ID" value="SES30442.1"/>
    <property type="molecule type" value="Genomic_DNA"/>
</dbReference>
<dbReference type="PANTHER" id="PTHR43808">
    <property type="entry name" value="ACETYLORNITHINE DEACETYLASE"/>
    <property type="match status" value="1"/>
</dbReference>
<proteinExistence type="predicted"/>
<dbReference type="STRING" id="402600.SAMN05216188_13177"/>
<sequence length="180" mass="18997">MPRPTDADVRARLDALAEDMLSFLAATVSGPSESGWEDRVTSRYAEWFTAHGWPVTRQPLEEASGEPRAGQRENLIAWYPGRRGLPSVVLNGHVDVVPAGEEQAWSRPPCSGDRDGGLVHGRGSVDVKGGIAAGLYALAALGPGDVTRADAPDECVAEADVVQAAKVLALTLTRLVVCDG</sequence>
<dbReference type="InterPro" id="IPR002933">
    <property type="entry name" value="Peptidase_M20"/>
</dbReference>
<name>A0A1H9W950_9PSEU</name>
<organism evidence="2 3">
    <name type="scientific">Lentzea xinjiangensis</name>
    <dbReference type="NCBI Taxonomy" id="402600"/>
    <lineage>
        <taxon>Bacteria</taxon>
        <taxon>Bacillati</taxon>
        <taxon>Actinomycetota</taxon>
        <taxon>Actinomycetes</taxon>
        <taxon>Pseudonocardiales</taxon>
        <taxon>Pseudonocardiaceae</taxon>
        <taxon>Lentzea</taxon>
    </lineage>
</organism>
<dbReference type="Gene3D" id="3.40.630.10">
    <property type="entry name" value="Zn peptidases"/>
    <property type="match status" value="1"/>
</dbReference>
<dbReference type="AlphaFoldDB" id="A0A1H9W950"/>
<dbReference type="Proteomes" id="UP000199352">
    <property type="component" value="Unassembled WGS sequence"/>
</dbReference>
<dbReference type="Pfam" id="PF01546">
    <property type="entry name" value="Peptidase_M20"/>
    <property type="match status" value="1"/>
</dbReference>
<dbReference type="RefSeq" id="WP_245778347.1">
    <property type="nucleotide sequence ID" value="NZ_FOFR01000031.1"/>
</dbReference>
<keyword evidence="3" id="KW-1185">Reference proteome</keyword>
<gene>
    <name evidence="2" type="ORF">SAMN05216188_13177</name>
</gene>
<evidence type="ECO:0000256" key="1">
    <source>
        <dbReference type="ARBA" id="ARBA00022833"/>
    </source>
</evidence>
<dbReference type="SUPFAM" id="SSF53187">
    <property type="entry name" value="Zn-dependent exopeptidases"/>
    <property type="match status" value="1"/>
</dbReference>